<dbReference type="STRING" id="34059.A9308_07760"/>
<dbReference type="AlphaFoldDB" id="A0A1B8QB47"/>
<dbReference type="EMBL" id="LZMZ01000029">
    <property type="protein sequence ID" value="OBX76561.1"/>
    <property type="molecule type" value="Genomic_DNA"/>
</dbReference>
<keyword evidence="1" id="KW-0145">Chemotaxis</keyword>
<name>A0A1B8QB47_9GAMM</name>
<evidence type="ECO:0000313" key="3">
    <source>
        <dbReference type="EMBL" id="OBX76561.1"/>
    </source>
</evidence>
<dbReference type="InterPro" id="IPR028976">
    <property type="entry name" value="CheC-like_sf"/>
</dbReference>
<dbReference type="SUPFAM" id="SSF103039">
    <property type="entry name" value="CheC-like"/>
    <property type="match status" value="1"/>
</dbReference>
<evidence type="ECO:0000259" key="2">
    <source>
        <dbReference type="Pfam" id="PF13690"/>
    </source>
</evidence>
<dbReference type="InterPro" id="IPR038756">
    <property type="entry name" value="CheX-like"/>
</dbReference>
<comment type="caution">
    <text evidence="3">The sequence shown here is derived from an EMBL/GenBank/DDBJ whole genome shotgun (WGS) entry which is preliminary data.</text>
</comment>
<dbReference type="Pfam" id="PF13690">
    <property type="entry name" value="CheX"/>
    <property type="match status" value="1"/>
</dbReference>
<feature type="domain" description="Chemotaxis phosphatase CheX-like" evidence="2">
    <location>
        <begin position="43"/>
        <end position="134"/>
    </location>
</feature>
<evidence type="ECO:0000313" key="4">
    <source>
        <dbReference type="Proteomes" id="UP000092508"/>
    </source>
</evidence>
<dbReference type="Gene3D" id="3.40.1550.10">
    <property type="entry name" value="CheC-like"/>
    <property type="match status" value="1"/>
</dbReference>
<dbReference type="PANTHER" id="PTHR39452">
    <property type="entry name" value="CHEY-P PHOSPHATASE CHEX"/>
    <property type="match status" value="1"/>
</dbReference>
<protein>
    <submittedName>
        <fullName evidence="3">Chemotaxis protein CheC</fullName>
    </submittedName>
</protein>
<dbReference type="CDD" id="cd17906">
    <property type="entry name" value="CheX"/>
    <property type="match status" value="1"/>
</dbReference>
<dbReference type="GO" id="GO:0006935">
    <property type="term" value="P:chemotaxis"/>
    <property type="evidence" value="ECO:0007669"/>
    <property type="project" value="UniProtKB-KW"/>
</dbReference>
<dbReference type="OrthoDB" id="9788100at2"/>
<dbReference type="InterPro" id="IPR028051">
    <property type="entry name" value="CheX-like_dom"/>
</dbReference>
<gene>
    <name evidence="3" type="ORF">A9308_07760</name>
</gene>
<evidence type="ECO:0000256" key="1">
    <source>
        <dbReference type="ARBA" id="ARBA00022500"/>
    </source>
</evidence>
<dbReference type="Proteomes" id="UP000092508">
    <property type="component" value="Unassembled WGS sequence"/>
</dbReference>
<dbReference type="RefSeq" id="WP_067237262.1">
    <property type="nucleotide sequence ID" value="NZ_CP171125.1"/>
</dbReference>
<organism evidence="3 4">
    <name type="scientific">Faucicola atlantae</name>
    <dbReference type="NCBI Taxonomy" id="34059"/>
    <lineage>
        <taxon>Bacteria</taxon>
        <taxon>Pseudomonadati</taxon>
        <taxon>Pseudomonadota</taxon>
        <taxon>Gammaproteobacteria</taxon>
        <taxon>Moraxellales</taxon>
        <taxon>Moraxellaceae</taxon>
        <taxon>Faucicola</taxon>
    </lineage>
</organism>
<dbReference type="PANTHER" id="PTHR39452:SF1">
    <property type="entry name" value="CHEY-P PHOSPHATASE CHEX"/>
    <property type="match status" value="1"/>
</dbReference>
<sequence>MKAEKLHVFVESVAHFFKQIRSDDVEVDTPYLNDNTTPLAYDYSGIINITGPLEGCVYVSSETPMLRNILLHMGEPATTEELLKDLVGEIANTVSGNARREFGSDFIISTPIVINGAPSETYLPRNKRSYIIPVKWDRYKTLIGICLS</sequence>
<reference evidence="3 4" key="1">
    <citation type="submission" date="2016-06" db="EMBL/GenBank/DDBJ databases">
        <title>Draft genome of Moraxella atlantae CCUG 66109.</title>
        <authorList>
            <person name="Salva-Serra F."/>
            <person name="Engstrom-Jakobsson H."/>
            <person name="Thorell K."/>
            <person name="Gonzales-Siles L."/>
            <person name="Karlsson R."/>
            <person name="Boulund F."/>
            <person name="Engstrand L."/>
            <person name="Kristiansson E."/>
            <person name="Moore E."/>
        </authorList>
    </citation>
    <scope>NUCLEOTIDE SEQUENCE [LARGE SCALE GENOMIC DNA]</scope>
    <source>
        <strain evidence="3 4">CCUG 66109</strain>
    </source>
</reference>
<proteinExistence type="predicted"/>
<accession>A0A1B8QB47</accession>